<proteinExistence type="predicted"/>
<dbReference type="CDD" id="cd06587">
    <property type="entry name" value="VOC"/>
    <property type="match status" value="1"/>
</dbReference>
<dbReference type="InterPro" id="IPR037523">
    <property type="entry name" value="VOC_core"/>
</dbReference>
<evidence type="ECO:0000259" key="1">
    <source>
        <dbReference type="PROSITE" id="PS51819"/>
    </source>
</evidence>
<feature type="domain" description="VOC" evidence="1">
    <location>
        <begin position="17"/>
        <end position="130"/>
    </location>
</feature>
<gene>
    <name evidence="2" type="ORF">UFOPK1835_00745</name>
</gene>
<dbReference type="Pfam" id="PF00903">
    <property type="entry name" value="Glyoxalase"/>
    <property type="match status" value="1"/>
</dbReference>
<dbReference type="InterPro" id="IPR004360">
    <property type="entry name" value="Glyas_Fos-R_dOase_dom"/>
</dbReference>
<dbReference type="Gene3D" id="3.10.180.10">
    <property type="entry name" value="2,3-Dihydroxybiphenyl 1,2-Dioxygenase, domain 1"/>
    <property type="match status" value="1"/>
</dbReference>
<dbReference type="AlphaFoldDB" id="A0A6J6H325"/>
<dbReference type="PROSITE" id="PS51819">
    <property type="entry name" value="VOC"/>
    <property type="match status" value="1"/>
</dbReference>
<dbReference type="InterPro" id="IPR029068">
    <property type="entry name" value="Glyas_Bleomycin-R_OHBP_Dase"/>
</dbReference>
<dbReference type="SUPFAM" id="SSF54593">
    <property type="entry name" value="Glyoxalase/Bleomycin resistance protein/Dihydroxybiphenyl dioxygenase"/>
    <property type="match status" value="1"/>
</dbReference>
<reference evidence="2" key="1">
    <citation type="submission" date="2020-05" db="EMBL/GenBank/DDBJ databases">
        <authorList>
            <person name="Chiriac C."/>
            <person name="Salcher M."/>
            <person name="Ghai R."/>
            <person name="Kavagutti S V."/>
        </authorList>
    </citation>
    <scope>NUCLEOTIDE SEQUENCE</scope>
</reference>
<evidence type="ECO:0000313" key="2">
    <source>
        <dbReference type="EMBL" id="CAB4605635.1"/>
    </source>
</evidence>
<organism evidence="2">
    <name type="scientific">freshwater metagenome</name>
    <dbReference type="NCBI Taxonomy" id="449393"/>
    <lineage>
        <taxon>unclassified sequences</taxon>
        <taxon>metagenomes</taxon>
        <taxon>ecological metagenomes</taxon>
    </lineage>
</organism>
<protein>
    <submittedName>
        <fullName evidence="2">Unannotated protein</fullName>
    </submittedName>
</protein>
<name>A0A6J6H325_9ZZZZ</name>
<dbReference type="EMBL" id="CAEZUP010000023">
    <property type="protein sequence ID" value="CAB4605635.1"/>
    <property type="molecule type" value="Genomic_DNA"/>
</dbReference>
<sequence>MTFRSGKTVPMESPVTGFSHVQLRCADVAASRRWYELVLGMEAFVELPDTVALRHAPSRLVLVLSPGAVDQTVSPLDHLAFAVPDGEALSAWADHLAWSGITHEGIVFEIGKPSLQLVDPDGNSIELVAPAPK</sequence>
<accession>A0A6J6H325</accession>